<gene>
    <name evidence="3" type="ORF">HGM15179_017867</name>
</gene>
<dbReference type="Proteomes" id="UP000796761">
    <property type="component" value="Unassembled WGS sequence"/>
</dbReference>
<protein>
    <recommendedName>
        <fullName evidence="2">C-type lectin domain-containing protein</fullName>
    </recommendedName>
</protein>
<evidence type="ECO:0000313" key="4">
    <source>
        <dbReference type="Proteomes" id="UP000796761"/>
    </source>
</evidence>
<dbReference type="GO" id="GO:0005886">
    <property type="term" value="C:plasma membrane"/>
    <property type="evidence" value="ECO:0007669"/>
    <property type="project" value="UniProtKB-SubCell"/>
</dbReference>
<feature type="non-terminal residue" evidence="3">
    <location>
        <position position="153"/>
    </location>
</feature>
<keyword evidence="4" id="KW-1185">Reference proteome</keyword>
<comment type="subcellular location">
    <subcellularLocation>
        <location evidence="1">Cell membrane</location>
        <topology evidence="1">Single-pass type II membrane protein</topology>
    </subcellularLocation>
</comment>
<dbReference type="PANTHER" id="PTHR45710">
    <property type="entry name" value="C-TYPE LECTIN DOMAIN-CONTAINING PROTEIN 180"/>
    <property type="match status" value="1"/>
</dbReference>
<sequence>LLCRAVEDSKKCPQDWQFYRNSCYYFSSMSRSWDSARSFCREAGADLVVVSTEEEQLFLVKELQGNNTYWMGATDKQHKGKWTWIAGKSPTFGFWDVWEEDPDKKQKDCGMMKPNGRWTNERCSKSSHWICERSWDCNFSPLLPISQRFAPED</sequence>
<reference evidence="3" key="1">
    <citation type="submission" date="2019-04" db="EMBL/GenBank/DDBJ databases">
        <title>Genome assembly of Zosterops borbonicus 15179.</title>
        <authorList>
            <person name="Leroy T."/>
            <person name="Anselmetti Y."/>
            <person name="Tilak M.-K."/>
            <person name="Nabholz B."/>
        </authorList>
    </citation>
    <scope>NUCLEOTIDE SEQUENCE</scope>
    <source>
        <strain evidence="3">HGM_15179</strain>
        <tissue evidence="3">Muscle</tissue>
    </source>
</reference>
<dbReference type="InterPro" id="IPR016186">
    <property type="entry name" value="C-type_lectin-like/link_sf"/>
</dbReference>
<dbReference type="Pfam" id="PF00059">
    <property type="entry name" value="Lectin_C"/>
    <property type="match status" value="1"/>
</dbReference>
<evidence type="ECO:0000259" key="2">
    <source>
        <dbReference type="PROSITE" id="PS50041"/>
    </source>
</evidence>
<dbReference type="SUPFAM" id="SSF56436">
    <property type="entry name" value="C-type lectin-like"/>
    <property type="match status" value="1"/>
</dbReference>
<dbReference type="SMART" id="SM00034">
    <property type="entry name" value="CLECT"/>
    <property type="match status" value="1"/>
</dbReference>
<dbReference type="InterPro" id="IPR050828">
    <property type="entry name" value="C-type_lectin/matrix_domain"/>
</dbReference>
<name>A0A8K1LCW8_9PASS</name>
<accession>A0A8K1LCW8</accession>
<comment type="caution">
    <text evidence="3">The sequence shown here is derived from an EMBL/GenBank/DDBJ whole genome shotgun (WGS) entry which is preliminary data.</text>
</comment>
<dbReference type="OrthoDB" id="6133475at2759"/>
<organism evidence="3 4">
    <name type="scientific">Zosterops borbonicus</name>
    <dbReference type="NCBI Taxonomy" id="364589"/>
    <lineage>
        <taxon>Eukaryota</taxon>
        <taxon>Metazoa</taxon>
        <taxon>Chordata</taxon>
        <taxon>Craniata</taxon>
        <taxon>Vertebrata</taxon>
        <taxon>Euteleostomi</taxon>
        <taxon>Archelosauria</taxon>
        <taxon>Archosauria</taxon>
        <taxon>Dinosauria</taxon>
        <taxon>Saurischia</taxon>
        <taxon>Theropoda</taxon>
        <taxon>Coelurosauria</taxon>
        <taxon>Aves</taxon>
        <taxon>Neognathae</taxon>
        <taxon>Neoaves</taxon>
        <taxon>Telluraves</taxon>
        <taxon>Australaves</taxon>
        <taxon>Passeriformes</taxon>
        <taxon>Sylvioidea</taxon>
        <taxon>Zosteropidae</taxon>
        <taxon>Zosterops</taxon>
    </lineage>
</organism>
<dbReference type="InterPro" id="IPR016187">
    <property type="entry name" value="CTDL_fold"/>
</dbReference>
<dbReference type="EMBL" id="SWJQ01001122">
    <property type="protein sequence ID" value="TRZ09244.1"/>
    <property type="molecule type" value="Genomic_DNA"/>
</dbReference>
<feature type="domain" description="C-type lectin" evidence="2">
    <location>
        <begin position="19"/>
        <end position="132"/>
    </location>
</feature>
<dbReference type="AlphaFoldDB" id="A0A8K1LCW8"/>
<evidence type="ECO:0000313" key="3">
    <source>
        <dbReference type="EMBL" id="TRZ09244.1"/>
    </source>
</evidence>
<dbReference type="PROSITE" id="PS50041">
    <property type="entry name" value="C_TYPE_LECTIN_2"/>
    <property type="match status" value="1"/>
</dbReference>
<proteinExistence type="predicted"/>
<evidence type="ECO:0000256" key="1">
    <source>
        <dbReference type="ARBA" id="ARBA00004401"/>
    </source>
</evidence>
<dbReference type="InterPro" id="IPR001304">
    <property type="entry name" value="C-type_lectin-like"/>
</dbReference>
<dbReference type="Gene3D" id="3.10.100.10">
    <property type="entry name" value="Mannose-Binding Protein A, subunit A"/>
    <property type="match status" value="1"/>
</dbReference>
<dbReference type="PANTHER" id="PTHR45710:SF26">
    <property type="entry name" value="RH26557P"/>
    <property type="match status" value="1"/>
</dbReference>